<keyword evidence="1" id="KW-0472">Membrane</keyword>
<keyword evidence="3" id="KW-1185">Reference proteome</keyword>
<protein>
    <recommendedName>
        <fullName evidence="4">Transmembrane protein</fullName>
    </recommendedName>
</protein>
<dbReference type="Proteomes" id="UP000689195">
    <property type="component" value="Unassembled WGS sequence"/>
</dbReference>
<proteinExistence type="predicted"/>
<dbReference type="AlphaFoldDB" id="A0A8S1TK29"/>
<comment type="caution">
    <text evidence="2">The sequence shown here is derived from an EMBL/GenBank/DDBJ whole genome shotgun (WGS) entry which is preliminary data.</text>
</comment>
<evidence type="ECO:0008006" key="4">
    <source>
        <dbReference type="Google" id="ProtNLM"/>
    </source>
</evidence>
<dbReference type="OrthoDB" id="320070at2759"/>
<accession>A0A8S1TK29</accession>
<sequence length="376" mass="44096">MNLFGIQAQTRQSVRITLVIMFHYQQSYKMIVIHIAILLLLISLFEFMMGQQEDTAQLQINYKGELSAWNETSSQWADKSCQTAPATSDYYHDSNCRSYFINKCTVSQYGQGCVIVPASCTTMTENQYYFNKNEDPSCWTWKNLCNQIMRQFLQTQAKLIQLDMHSILLQMQSQQRLLLFYSVKKYYLHVAQMENIFLLEGLAFKLKVWLFMLFHLLDNFVNGLLLKGIVKQKVALLLPQLLKKCANYFTKFSTKIDGGFISKSTCAGALIEAGRKIALNGTVCFWDEQLKNIDILRISIETSCKSLIWDIDQKCRLLIYNQRISFFWYLIVFRNLQKWRMRTGYDDAFIQSLNSLDPHSLLSQQFIYIFYISQYF</sequence>
<gene>
    <name evidence="2" type="ORF">PPENT_87.1.T0210414</name>
</gene>
<organism evidence="2 3">
    <name type="scientific">Paramecium pentaurelia</name>
    <dbReference type="NCBI Taxonomy" id="43138"/>
    <lineage>
        <taxon>Eukaryota</taxon>
        <taxon>Sar</taxon>
        <taxon>Alveolata</taxon>
        <taxon>Ciliophora</taxon>
        <taxon>Intramacronucleata</taxon>
        <taxon>Oligohymenophorea</taxon>
        <taxon>Peniculida</taxon>
        <taxon>Parameciidae</taxon>
        <taxon>Paramecium</taxon>
    </lineage>
</organism>
<dbReference type="InterPro" id="IPR002895">
    <property type="entry name" value="Paramecium_SA"/>
</dbReference>
<dbReference type="EMBL" id="CAJJDO010000021">
    <property type="protein sequence ID" value="CAD8151552.1"/>
    <property type="molecule type" value="Genomic_DNA"/>
</dbReference>
<evidence type="ECO:0000313" key="2">
    <source>
        <dbReference type="EMBL" id="CAD8151552.1"/>
    </source>
</evidence>
<reference evidence="2" key="1">
    <citation type="submission" date="2021-01" db="EMBL/GenBank/DDBJ databases">
        <authorList>
            <consortium name="Genoscope - CEA"/>
            <person name="William W."/>
        </authorList>
    </citation>
    <scope>NUCLEOTIDE SEQUENCE</scope>
</reference>
<dbReference type="Pfam" id="PF01508">
    <property type="entry name" value="Paramecium_SA"/>
    <property type="match status" value="1"/>
</dbReference>
<keyword evidence="1" id="KW-1133">Transmembrane helix</keyword>
<feature type="transmembrane region" description="Helical" evidence="1">
    <location>
        <begin position="31"/>
        <end position="49"/>
    </location>
</feature>
<keyword evidence="1" id="KW-0812">Transmembrane</keyword>
<evidence type="ECO:0000313" key="3">
    <source>
        <dbReference type="Proteomes" id="UP000689195"/>
    </source>
</evidence>
<evidence type="ECO:0000256" key="1">
    <source>
        <dbReference type="SAM" id="Phobius"/>
    </source>
</evidence>
<name>A0A8S1TK29_9CILI</name>